<gene>
    <name evidence="2" type="ORF">QBC38DRAFT_252579</name>
</gene>
<feature type="region of interest" description="Disordered" evidence="1">
    <location>
        <begin position="996"/>
        <end position="1020"/>
    </location>
</feature>
<reference evidence="2" key="1">
    <citation type="journal article" date="2023" name="Mol. Phylogenet. Evol.">
        <title>Genome-scale phylogeny and comparative genomics of the fungal order Sordariales.</title>
        <authorList>
            <person name="Hensen N."/>
            <person name="Bonometti L."/>
            <person name="Westerberg I."/>
            <person name="Brannstrom I.O."/>
            <person name="Guillou S."/>
            <person name="Cros-Aarteil S."/>
            <person name="Calhoun S."/>
            <person name="Haridas S."/>
            <person name="Kuo A."/>
            <person name="Mondo S."/>
            <person name="Pangilinan J."/>
            <person name="Riley R."/>
            <person name="LaButti K."/>
            <person name="Andreopoulos B."/>
            <person name="Lipzen A."/>
            <person name="Chen C."/>
            <person name="Yan M."/>
            <person name="Daum C."/>
            <person name="Ng V."/>
            <person name="Clum A."/>
            <person name="Steindorff A."/>
            <person name="Ohm R.A."/>
            <person name="Martin F."/>
            <person name="Silar P."/>
            <person name="Natvig D.O."/>
            <person name="Lalanne C."/>
            <person name="Gautier V."/>
            <person name="Ament-Velasquez S.L."/>
            <person name="Kruys A."/>
            <person name="Hutchinson M.I."/>
            <person name="Powell A.J."/>
            <person name="Barry K."/>
            <person name="Miller A.N."/>
            <person name="Grigoriev I.V."/>
            <person name="Debuchy R."/>
            <person name="Gladieux P."/>
            <person name="Hiltunen Thoren M."/>
            <person name="Johannesson H."/>
        </authorList>
    </citation>
    <scope>NUCLEOTIDE SEQUENCE</scope>
    <source>
        <strain evidence="2">CBS 990.96</strain>
    </source>
</reference>
<feature type="region of interest" description="Disordered" evidence="1">
    <location>
        <begin position="276"/>
        <end position="403"/>
    </location>
</feature>
<feature type="region of interest" description="Disordered" evidence="1">
    <location>
        <begin position="133"/>
        <end position="235"/>
    </location>
</feature>
<feature type="compositionally biased region" description="Low complexity" evidence="1">
    <location>
        <begin position="284"/>
        <end position="301"/>
    </location>
</feature>
<feature type="region of interest" description="Disordered" evidence="1">
    <location>
        <begin position="519"/>
        <end position="540"/>
    </location>
</feature>
<evidence type="ECO:0000313" key="3">
    <source>
        <dbReference type="Proteomes" id="UP001301958"/>
    </source>
</evidence>
<feature type="compositionally biased region" description="Basic and acidic residues" evidence="1">
    <location>
        <begin position="955"/>
        <end position="964"/>
    </location>
</feature>
<feature type="compositionally biased region" description="Polar residues" evidence="1">
    <location>
        <begin position="715"/>
        <end position="729"/>
    </location>
</feature>
<protein>
    <submittedName>
        <fullName evidence="2">Uncharacterized protein</fullName>
    </submittedName>
</protein>
<evidence type="ECO:0000256" key="1">
    <source>
        <dbReference type="SAM" id="MobiDB-lite"/>
    </source>
</evidence>
<feature type="region of interest" description="Disordered" evidence="1">
    <location>
        <begin position="821"/>
        <end position="920"/>
    </location>
</feature>
<feature type="compositionally biased region" description="Polar residues" evidence="1">
    <location>
        <begin position="183"/>
        <end position="213"/>
    </location>
</feature>
<feature type="region of interest" description="Disordered" evidence="1">
    <location>
        <begin position="715"/>
        <end position="803"/>
    </location>
</feature>
<feature type="compositionally biased region" description="Pro residues" evidence="1">
    <location>
        <begin position="216"/>
        <end position="231"/>
    </location>
</feature>
<feature type="region of interest" description="Disordered" evidence="1">
    <location>
        <begin position="1"/>
        <end position="24"/>
    </location>
</feature>
<feature type="compositionally biased region" description="Low complexity" evidence="1">
    <location>
        <begin position="965"/>
        <end position="979"/>
    </location>
</feature>
<proteinExistence type="predicted"/>
<organism evidence="2 3">
    <name type="scientific">Podospora fimiseda</name>
    <dbReference type="NCBI Taxonomy" id="252190"/>
    <lineage>
        <taxon>Eukaryota</taxon>
        <taxon>Fungi</taxon>
        <taxon>Dikarya</taxon>
        <taxon>Ascomycota</taxon>
        <taxon>Pezizomycotina</taxon>
        <taxon>Sordariomycetes</taxon>
        <taxon>Sordariomycetidae</taxon>
        <taxon>Sordariales</taxon>
        <taxon>Podosporaceae</taxon>
        <taxon>Podospora</taxon>
    </lineage>
</organism>
<reference evidence="2" key="2">
    <citation type="submission" date="2023-05" db="EMBL/GenBank/DDBJ databases">
        <authorList>
            <consortium name="Lawrence Berkeley National Laboratory"/>
            <person name="Steindorff A."/>
            <person name="Hensen N."/>
            <person name="Bonometti L."/>
            <person name="Westerberg I."/>
            <person name="Brannstrom I.O."/>
            <person name="Guillou S."/>
            <person name="Cros-Aarteil S."/>
            <person name="Calhoun S."/>
            <person name="Haridas S."/>
            <person name="Kuo A."/>
            <person name="Mondo S."/>
            <person name="Pangilinan J."/>
            <person name="Riley R."/>
            <person name="Labutti K."/>
            <person name="Andreopoulos B."/>
            <person name="Lipzen A."/>
            <person name="Chen C."/>
            <person name="Yanf M."/>
            <person name="Daum C."/>
            <person name="Ng V."/>
            <person name="Clum A."/>
            <person name="Ohm R."/>
            <person name="Martin F."/>
            <person name="Silar P."/>
            <person name="Natvig D."/>
            <person name="Lalanne C."/>
            <person name="Gautier V."/>
            <person name="Ament-Velasquez S.L."/>
            <person name="Kruys A."/>
            <person name="Hutchinson M.I."/>
            <person name="Powell A.J."/>
            <person name="Barry K."/>
            <person name="Miller A.N."/>
            <person name="Grigoriev I.V."/>
            <person name="Debuchy R."/>
            <person name="Gladieux P."/>
            <person name="Thoren M.H."/>
            <person name="Johannesson H."/>
        </authorList>
    </citation>
    <scope>NUCLEOTIDE SEQUENCE</scope>
    <source>
        <strain evidence="2">CBS 990.96</strain>
    </source>
</reference>
<feature type="compositionally biased region" description="Pro residues" evidence="1">
    <location>
        <begin position="1"/>
        <end position="10"/>
    </location>
</feature>
<feature type="compositionally biased region" description="Polar residues" evidence="1">
    <location>
        <begin position="821"/>
        <end position="838"/>
    </location>
</feature>
<comment type="caution">
    <text evidence="2">The sequence shown here is derived from an EMBL/GenBank/DDBJ whole genome shotgun (WGS) entry which is preliminary data.</text>
</comment>
<accession>A0AAN7GZH9</accession>
<dbReference type="Proteomes" id="UP001301958">
    <property type="component" value="Unassembled WGS sequence"/>
</dbReference>
<feature type="region of interest" description="Disordered" evidence="1">
    <location>
        <begin position="943"/>
        <end position="979"/>
    </location>
</feature>
<feature type="compositionally biased region" description="Low complexity" evidence="1">
    <location>
        <begin position="319"/>
        <end position="343"/>
    </location>
</feature>
<name>A0AAN7GZH9_9PEZI</name>
<evidence type="ECO:0000313" key="2">
    <source>
        <dbReference type="EMBL" id="KAK4225725.1"/>
    </source>
</evidence>
<feature type="compositionally biased region" description="Basic and acidic residues" evidence="1">
    <location>
        <begin position="839"/>
        <end position="857"/>
    </location>
</feature>
<sequence length="1201" mass="130303">MSNSPQPPAPSALGDVTNLPTERDLDPKFFEIPALREKHAAEKRSQEEAYQAARKAAEDDYQKQALQYDQIDLASEVKESMKNILRDNCRLKIRELDQKFKDEKAALEKRHNEEENKAWTAIIGLPSSVKDLNLNSSSPRASTQRTPLPSGSAPKDAAARVSGSSGMRRSLPLAPRAPPTGQVVYSSTVQHSNATMQSSRQNENRPVSQTATPPISFYPPPHLAGPRPPPLHEYARQIPPSQHVASYSHQYLPTQQFPTLMSQATALAPAGERDLRAPSSMTWPHSSAAHHNSPHPSHAHPGLAAPTLAPMMAKPTQQPPAHLQYQQQMQQPQQSHAPQQRHPLPGFPPILAAPGGPMPGQMEESAKRKAETLAQAVSSETAAKRPRQSHHGGTSDVMDQQPPRTVTFDEVYADGKAEYQHMIIQFPEGGPFYILRCDEHGVHFGEHPLRGAAKHLASAQHGRMSKEHSKAVETLGHRVLGCTIDLMEKNNAKVLESFNSGYKPFNANQLSKTKRALKGYGDKPATPAASPAGTPMRRKPPTDPIWNPTAPGLYVGFCVPDQKQYPAIVLPWNEPTLESAGIGMTLAETGILAQPDGLPKCYIYEKDGEKITAIKGWAEGYEDRGPLCKRREFAVIFIDNAELRNWQIGWIQAKHLQKFELERPVPEDLPFFNEAREYYARSIKHFDSYKALHEALRHNMYAQRQQTVLEQTAQMREAQSGNKEATADSTPRHPIPSHPRYEEDSEMVDVTGSDAESDRASSTKSFPNSDEDVEMANTDSRRTSVSNPNRDDTPKDASAPPGPVVQTIAAQALARSSGFTAINSRSTASSVEPASRQPSVERKRVEKIYASSRRRDQGPLASSAASEKSKHDTLSPSPAPSTVVRRPSPASLENILSESPREVPSVESDNQNAETPSIIAPKPTTSINVVTGLGISNALRVERAESAPAPQPKKLSAEEEERARSASLTPASASTPATPALGVNGLAGLHSLSSVQPLPSQYPTPLPSATESTQSRTPLPTMSFSRPAEMTPAASPLGTPIISALNSRANSPAVASFVSAKLDSTPGPASGSSAEQEAFEVSLICVGEEVVFDSADGKVVSLVEDSKTGVFRAAEGSSEAVGSLEINPQKVKTAIRVLGDSGATCLVKVVFDKTVDEESGKIMELVFETLKQGNKLSGKVLAAKFCRRLKSWNKDVECPIA</sequence>
<dbReference type="EMBL" id="MU865360">
    <property type="protein sequence ID" value="KAK4225725.1"/>
    <property type="molecule type" value="Genomic_DNA"/>
</dbReference>
<feature type="compositionally biased region" description="Polar residues" evidence="1">
    <location>
        <begin position="133"/>
        <end position="149"/>
    </location>
</feature>
<feature type="compositionally biased region" description="Low complexity" evidence="1">
    <location>
        <begin position="524"/>
        <end position="535"/>
    </location>
</feature>
<feature type="compositionally biased region" description="Polar residues" evidence="1">
    <location>
        <begin position="1007"/>
        <end position="1020"/>
    </location>
</feature>
<dbReference type="AlphaFoldDB" id="A0AAN7GZH9"/>
<keyword evidence="3" id="KW-1185">Reference proteome</keyword>